<accession>A0A238IXY4</accession>
<dbReference type="Pfam" id="PF00487">
    <property type="entry name" value="FA_desaturase"/>
    <property type="match status" value="1"/>
</dbReference>
<dbReference type="GO" id="GO:0004497">
    <property type="term" value="F:monooxygenase activity"/>
    <property type="evidence" value="ECO:0007669"/>
    <property type="project" value="UniProtKB-KW"/>
</dbReference>
<proteinExistence type="inferred from homology"/>
<dbReference type="GO" id="GO:0046872">
    <property type="term" value="F:metal ion binding"/>
    <property type="evidence" value="ECO:0007669"/>
    <property type="project" value="UniProtKB-KW"/>
</dbReference>
<dbReference type="CDD" id="cd03512">
    <property type="entry name" value="Alkane-hydroxylase"/>
    <property type="match status" value="1"/>
</dbReference>
<protein>
    <submittedName>
        <fullName evidence="14">Alkane 1-monooxygenase</fullName>
        <ecNumber evidence="14">1.14.15.3</ecNumber>
    </submittedName>
</protein>
<keyword evidence="11 12" id="KW-0472">Membrane</keyword>
<dbReference type="InterPro" id="IPR005804">
    <property type="entry name" value="FA_desaturase_dom"/>
</dbReference>
<name>A0A238IXY4_9RHOB</name>
<feature type="transmembrane region" description="Helical" evidence="12">
    <location>
        <begin position="217"/>
        <end position="244"/>
    </location>
</feature>
<evidence type="ECO:0000256" key="1">
    <source>
        <dbReference type="ARBA" id="ARBA00004429"/>
    </source>
</evidence>
<dbReference type="InterPro" id="IPR033885">
    <property type="entry name" value="AlkB/XylM"/>
</dbReference>
<gene>
    <name evidence="14" type="primary">alkB_1</name>
    <name evidence="14" type="ORF">BOA8489_01350</name>
</gene>
<evidence type="ECO:0000313" key="14">
    <source>
        <dbReference type="EMBL" id="SMX23246.1"/>
    </source>
</evidence>
<keyword evidence="6" id="KW-0479">Metal-binding</keyword>
<evidence type="ECO:0000256" key="6">
    <source>
        <dbReference type="ARBA" id="ARBA00022723"/>
    </source>
</evidence>
<keyword evidence="8 14" id="KW-0560">Oxidoreductase</keyword>
<sequence length="377" mass="42987">MTQSHAPHNVPAALPFWVSLTLVPIAWTGAVAGGWTLALLPLYAWVAFSVLDQLLGLDLRNPNVATPKDALFWHRLITLIWPFVQVFTTFSLLAYATFSDHLSSLEKVCLFLGVGLMNGTIGLVYAHELIHKPSRFERFLGDLLLGMVLYGHYRSEHLLVHHKYVGTPRDPVTARFREHFWRFYPRVLYQSLVSSFLAERALLARKGRPYWHLSNPFWRYVGLALSCLSLAFAIGGIAGLALFMTSAGFAIFQLELVNYIEHYGLTRRYLGDGRYEPQKLHHSWNSAHATTSALLINVTRHSDHHASPTRPYPLLQTPNENAAPHLPYGYAIMTTMALVPPLWMRRMNPLVKAWRQRFYPDITDWTAYDKGKKPSPR</sequence>
<dbReference type="GO" id="GO:0005886">
    <property type="term" value="C:plasma membrane"/>
    <property type="evidence" value="ECO:0007669"/>
    <property type="project" value="UniProtKB-SubCell"/>
</dbReference>
<dbReference type="RefSeq" id="WP_093973223.1">
    <property type="nucleotide sequence ID" value="NZ_FXXQ01000003.1"/>
</dbReference>
<keyword evidence="15" id="KW-1185">Reference proteome</keyword>
<feature type="transmembrane region" description="Helical" evidence="12">
    <location>
        <begin position="110"/>
        <end position="127"/>
    </location>
</feature>
<keyword evidence="3" id="KW-1003">Cell membrane</keyword>
<dbReference type="EC" id="1.14.15.3" evidence="14"/>
<dbReference type="AlphaFoldDB" id="A0A238IXY4"/>
<evidence type="ECO:0000256" key="2">
    <source>
        <dbReference type="ARBA" id="ARBA00010823"/>
    </source>
</evidence>
<dbReference type="PANTHER" id="PTHR38674:SF1">
    <property type="entry name" value="ALKANE 1-MONOOXYGENASE 1"/>
    <property type="match status" value="1"/>
</dbReference>
<evidence type="ECO:0000313" key="15">
    <source>
        <dbReference type="Proteomes" id="UP000201838"/>
    </source>
</evidence>
<organism evidence="14 15">
    <name type="scientific">Boseongicola aestuarii</name>
    <dbReference type="NCBI Taxonomy" id="1470561"/>
    <lineage>
        <taxon>Bacteria</taxon>
        <taxon>Pseudomonadati</taxon>
        <taxon>Pseudomonadota</taxon>
        <taxon>Alphaproteobacteria</taxon>
        <taxon>Rhodobacterales</taxon>
        <taxon>Paracoccaceae</taxon>
        <taxon>Boseongicola</taxon>
    </lineage>
</organism>
<dbReference type="PANTHER" id="PTHR38674">
    <property type="entry name" value="ALKANE 1-MONOOXYGENASE 1"/>
    <property type="match status" value="1"/>
</dbReference>
<dbReference type="OrthoDB" id="4759734at2"/>
<evidence type="ECO:0000259" key="13">
    <source>
        <dbReference type="Pfam" id="PF00487"/>
    </source>
</evidence>
<feature type="transmembrane region" description="Helical" evidence="12">
    <location>
        <begin position="35"/>
        <end position="55"/>
    </location>
</feature>
<evidence type="ECO:0000256" key="5">
    <source>
        <dbReference type="ARBA" id="ARBA00022692"/>
    </source>
</evidence>
<keyword evidence="9" id="KW-0408">Iron</keyword>
<dbReference type="Proteomes" id="UP000201838">
    <property type="component" value="Unassembled WGS sequence"/>
</dbReference>
<evidence type="ECO:0000256" key="3">
    <source>
        <dbReference type="ARBA" id="ARBA00022475"/>
    </source>
</evidence>
<evidence type="ECO:0000256" key="4">
    <source>
        <dbReference type="ARBA" id="ARBA00022519"/>
    </source>
</evidence>
<feature type="transmembrane region" description="Helical" evidence="12">
    <location>
        <begin position="76"/>
        <end position="98"/>
    </location>
</feature>
<dbReference type="EMBL" id="FXXQ01000003">
    <property type="protein sequence ID" value="SMX23246.1"/>
    <property type="molecule type" value="Genomic_DNA"/>
</dbReference>
<comment type="similarity">
    <text evidence="2">Belongs to the fatty acid desaturase type 1 family. AlkB subfamily.</text>
</comment>
<evidence type="ECO:0000256" key="7">
    <source>
        <dbReference type="ARBA" id="ARBA00022989"/>
    </source>
</evidence>
<evidence type="ECO:0000256" key="9">
    <source>
        <dbReference type="ARBA" id="ARBA00023004"/>
    </source>
</evidence>
<evidence type="ECO:0000256" key="12">
    <source>
        <dbReference type="SAM" id="Phobius"/>
    </source>
</evidence>
<dbReference type="GO" id="GO:0006629">
    <property type="term" value="P:lipid metabolic process"/>
    <property type="evidence" value="ECO:0007669"/>
    <property type="project" value="InterPro"/>
</dbReference>
<evidence type="ECO:0000256" key="8">
    <source>
        <dbReference type="ARBA" id="ARBA00023002"/>
    </source>
</evidence>
<evidence type="ECO:0000256" key="10">
    <source>
        <dbReference type="ARBA" id="ARBA00023033"/>
    </source>
</evidence>
<keyword evidence="10 14" id="KW-0503">Monooxygenase</keyword>
<comment type="subcellular location">
    <subcellularLocation>
        <location evidence="1">Cell inner membrane</location>
        <topology evidence="1">Multi-pass membrane protein</topology>
    </subcellularLocation>
</comment>
<feature type="domain" description="Fatty acid desaturase" evidence="13">
    <location>
        <begin position="109"/>
        <end position="333"/>
    </location>
</feature>
<keyword evidence="4" id="KW-0997">Cell inner membrane</keyword>
<keyword evidence="5 12" id="KW-0812">Transmembrane</keyword>
<evidence type="ECO:0000256" key="11">
    <source>
        <dbReference type="ARBA" id="ARBA00023136"/>
    </source>
</evidence>
<keyword evidence="7 12" id="KW-1133">Transmembrane helix</keyword>
<reference evidence="14 15" key="1">
    <citation type="submission" date="2017-05" db="EMBL/GenBank/DDBJ databases">
        <authorList>
            <person name="Song R."/>
            <person name="Chenine A.L."/>
            <person name="Ruprecht R.M."/>
        </authorList>
    </citation>
    <scope>NUCLEOTIDE SEQUENCE [LARGE SCALE GENOMIC DNA]</scope>
    <source>
        <strain evidence="14 15">CECT 8489</strain>
    </source>
</reference>